<evidence type="ECO:0000256" key="2">
    <source>
        <dbReference type="ARBA" id="ARBA00023002"/>
    </source>
</evidence>
<reference evidence="5" key="1">
    <citation type="journal article" date="2019" name="Int. J. Syst. Evol. Microbiol.">
        <title>The Global Catalogue of Microorganisms (GCM) 10K type strain sequencing project: providing services to taxonomists for standard genome sequencing and annotation.</title>
        <authorList>
            <consortium name="The Broad Institute Genomics Platform"/>
            <consortium name="The Broad Institute Genome Sequencing Center for Infectious Disease"/>
            <person name="Wu L."/>
            <person name="Ma J."/>
        </authorList>
    </citation>
    <scope>NUCLEOTIDE SEQUENCE [LARGE SCALE GENOMIC DNA]</scope>
    <source>
        <strain evidence="5">JCM 17440</strain>
    </source>
</reference>
<dbReference type="Pfam" id="PF20256">
    <property type="entry name" value="MoCoBD_2"/>
    <property type="match status" value="2"/>
</dbReference>
<sequence>MRTTRAAVGTPVARLEGRAKVTGTARYAFEHPAPDPLYLALVTSTIARGRITAIDTTAAERLDGVVTVLTHENAPRLASDENRELWVLQSPEVAYRGQLIGGVVASTQEIAAHAASLVTVEYDVRPHDVELRADHPDLYAPPKINAGLETDTALGDVDAALAEAPITLDLTYTTPRQHHVPIEPHTAVARWHRDDGADHLTIHDTTQGVFRTRLFLAAALGLPPERVEVVSPHVGGAFGSKVRPKSHHVLVAFAARTVMGRTVKLALTRRQTFAGTGYRTPTIQRVQLGADADGRLTAIAHDAVAETSRFVEFAEQTAAGTRTMYAAPNRRTTHRLAALDVSVPTVMRAPGEAPGMFALESAMDELAVACGLDPIELRVRNEPGRDPETGLPYSTRDLVACLREGARRFGWTARDREPGVRRDGGWLVGTGVAASTYPAFPYMSQSTAKIRALGDGRYGVDIGAADIGTGSRTALTQIAADALDVPLDAVDLRLGDSALPLAAPAAGSMGLGGWGSAITAAARAFRDRHGVAPAEGAEVTAKGDAVPGAGEFELHAFGAQFAEVRVHADTGEIRVPRLLGVFAIGRVVNPRTARSQLVGGMVMGLSAALHEHGVMDPIPGQVVSNDLAGYHIAAHADVQDVDAVCVDEFDPRYNALGAKGAGEIGVVGVAAAVANAAYHATGVRVRDLPLTPDALLR</sequence>
<evidence type="ECO:0000313" key="5">
    <source>
        <dbReference type="Proteomes" id="UP001501710"/>
    </source>
</evidence>
<keyword evidence="2" id="KW-0560">Oxidoreductase</keyword>
<feature type="domain" description="Aldehyde oxidase/xanthine dehydrogenase a/b hammerhead" evidence="3">
    <location>
        <begin position="22"/>
        <end position="126"/>
    </location>
</feature>
<dbReference type="RefSeq" id="WP_344896357.1">
    <property type="nucleotide sequence ID" value="NZ_BAABAS010000006.1"/>
</dbReference>
<protein>
    <submittedName>
        <fullName evidence="4">Xanthine dehydrogenase family protein molybdopterin-binding subunit</fullName>
    </submittedName>
</protein>
<evidence type="ECO:0000256" key="1">
    <source>
        <dbReference type="ARBA" id="ARBA00022505"/>
    </source>
</evidence>
<dbReference type="EMBL" id="BAABAS010000006">
    <property type="protein sequence ID" value="GAA4231914.1"/>
    <property type="molecule type" value="Genomic_DNA"/>
</dbReference>
<dbReference type="Pfam" id="PF02738">
    <property type="entry name" value="MoCoBD_1"/>
    <property type="match status" value="1"/>
</dbReference>
<dbReference type="PANTHER" id="PTHR11908">
    <property type="entry name" value="XANTHINE DEHYDROGENASE"/>
    <property type="match status" value="1"/>
</dbReference>
<gene>
    <name evidence="4" type="ORF">GCM10022254_30460</name>
</gene>
<name>A0ABP8C185_9ACTN</name>
<dbReference type="InterPro" id="IPR016208">
    <property type="entry name" value="Ald_Oxase/xanthine_DH-like"/>
</dbReference>
<proteinExistence type="predicted"/>
<dbReference type="PANTHER" id="PTHR11908:SF132">
    <property type="entry name" value="ALDEHYDE OXIDASE 1-RELATED"/>
    <property type="match status" value="1"/>
</dbReference>
<dbReference type="Pfam" id="PF01315">
    <property type="entry name" value="Ald_Xan_dh_C"/>
    <property type="match status" value="1"/>
</dbReference>
<dbReference type="InterPro" id="IPR008274">
    <property type="entry name" value="AldOxase/xan_DH_MoCoBD1"/>
</dbReference>
<dbReference type="InterPro" id="IPR037165">
    <property type="entry name" value="AldOxase/xan_DH_Mopterin-bd_sf"/>
</dbReference>
<organism evidence="4 5">
    <name type="scientific">Actinomadura meridiana</name>
    <dbReference type="NCBI Taxonomy" id="559626"/>
    <lineage>
        <taxon>Bacteria</taxon>
        <taxon>Bacillati</taxon>
        <taxon>Actinomycetota</taxon>
        <taxon>Actinomycetes</taxon>
        <taxon>Streptosporangiales</taxon>
        <taxon>Thermomonosporaceae</taxon>
        <taxon>Actinomadura</taxon>
    </lineage>
</organism>
<dbReference type="InterPro" id="IPR036856">
    <property type="entry name" value="Ald_Oxase/Xan_DH_a/b_sf"/>
</dbReference>
<comment type="caution">
    <text evidence="4">The sequence shown here is derived from an EMBL/GenBank/DDBJ whole genome shotgun (WGS) entry which is preliminary data.</text>
</comment>
<accession>A0ABP8C185</accession>
<dbReference type="Gene3D" id="3.30.365.10">
    <property type="entry name" value="Aldehyde oxidase/xanthine dehydrogenase, molybdopterin binding domain"/>
    <property type="match status" value="4"/>
</dbReference>
<keyword evidence="5" id="KW-1185">Reference proteome</keyword>
<dbReference type="SMART" id="SM01008">
    <property type="entry name" value="Ald_Xan_dh_C"/>
    <property type="match status" value="1"/>
</dbReference>
<dbReference type="SUPFAM" id="SSF54665">
    <property type="entry name" value="CO dehydrogenase molybdoprotein N-domain-like"/>
    <property type="match status" value="1"/>
</dbReference>
<evidence type="ECO:0000313" key="4">
    <source>
        <dbReference type="EMBL" id="GAA4231914.1"/>
    </source>
</evidence>
<keyword evidence="1" id="KW-0500">Molybdenum</keyword>
<dbReference type="SUPFAM" id="SSF56003">
    <property type="entry name" value="Molybdenum cofactor-binding domain"/>
    <property type="match status" value="1"/>
</dbReference>
<dbReference type="Gene3D" id="3.90.1170.50">
    <property type="entry name" value="Aldehyde oxidase/xanthine dehydrogenase, a/b hammerhead"/>
    <property type="match status" value="1"/>
</dbReference>
<dbReference type="Proteomes" id="UP001501710">
    <property type="component" value="Unassembled WGS sequence"/>
</dbReference>
<evidence type="ECO:0000259" key="3">
    <source>
        <dbReference type="SMART" id="SM01008"/>
    </source>
</evidence>
<dbReference type="InterPro" id="IPR046867">
    <property type="entry name" value="AldOxase/xan_DH_MoCoBD2"/>
</dbReference>
<dbReference type="InterPro" id="IPR000674">
    <property type="entry name" value="Ald_Oxase/Xan_DH_a/b"/>
</dbReference>